<sequence length="318" mass="36450">MDKNVDPNEQRKEQAVHPGPTGYAVGYRKPPRNTRFKKGQSGNPKGRPKGSRNKPPEATRTLRQLLVHEAYRDVTIQDRDGPVSMSVAQAAIRSMGIKAAKGSVTAQKLFLSSLSAVEQEKAREQEELFAAVSDYKRQKLSYIEDCKRAGREPGELLPHPDDIELDMRSGRVIFHGPIDETDKTVWDELWARKGELEYELVYLYEQFEIKQASEDPDAPEVLVNDIVSLFWQLDMTDQAIMMRWHLPAERMAGDFLRRRVLQDRVDNHIWPRQPRLWQATEISWDQRLHLKHLAEKRKSALTDASEPDDGNGAAEKSD</sequence>
<proteinExistence type="predicted"/>
<feature type="domain" description="DUF5681" evidence="2">
    <location>
        <begin position="33"/>
        <end position="115"/>
    </location>
</feature>
<dbReference type="AlphaFoldDB" id="A0A844QBE9"/>
<dbReference type="EMBL" id="WPHG01000001">
    <property type="protein sequence ID" value="MVA96277.1"/>
    <property type="molecule type" value="Genomic_DNA"/>
</dbReference>
<dbReference type="Pfam" id="PF18932">
    <property type="entry name" value="DUF5681"/>
    <property type="match status" value="1"/>
</dbReference>
<dbReference type="InterPro" id="IPR043736">
    <property type="entry name" value="DUF5681"/>
</dbReference>
<protein>
    <recommendedName>
        <fullName evidence="2">DUF5681 domain-containing protein</fullName>
    </recommendedName>
</protein>
<evidence type="ECO:0000313" key="4">
    <source>
        <dbReference type="Proteomes" id="UP000463224"/>
    </source>
</evidence>
<evidence type="ECO:0000256" key="1">
    <source>
        <dbReference type="SAM" id="MobiDB-lite"/>
    </source>
</evidence>
<name>A0A844QBE9_9HYPH</name>
<organism evidence="3 4">
    <name type="scientific">Nitratireductor arenosus</name>
    <dbReference type="NCBI Taxonomy" id="2682096"/>
    <lineage>
        <taxon>Bacteria</taxon>
        <taxon>Pseudomonadati</taxon>
        <taxon>Pseudomonadota</taxon>
        <taxon>Alphaproteobacteria</taxon>
        <taxon>Hyphomicrobiales</taxon>
        <taxon>Phyllobacteriaceae</taxon>
        <taxon>Nitratireductor</taxon>
    </lineage>
</organism>
<dbReference type="Proteomes" id="UP000463224">
    <property type="component" value="Unassembled WGS sequence"/>
</dbReference>
<reference evidence="3 4" key="1">
    <citation type="submission" date="2019-12" db="EMBL/GenBank/DDBJ databases">
        <title>Nitratireductor arenosus sp. nov., Isolated from sea sand, Jeju island, South Korea.</title>
        <authorList>
            <person name="Kim W."/>
        </authorList>
    </citation>
    <scope>NUCLEOTIDE SEQUENCE [LARGE SCALE GENOMIC DNA]</scope>
    <source>
        <strain evidence="3 4">CAU 1489</strain>
    </source>
</reference>
<comment type="caution">
    <text evidence="3">The sequence shown here is derived from an EMBL/GenBank/DDBJ whole genome shotgun (WGS) entry which is preliminary data.</text>
</comment>
<dbReference type="RefSeq" id="WP_156711235.1">
    <property type="nucleotide sequence ID" value="NZ_WPHG01000001.1"/>
</dbReference>
<feature type="region of interest" description="Disordered" evidence="1">
    <location>
        <begin position="1"/>
        <end position="57"/>
    </location>
</feature>
<evidence type="ECO:0000259" key="2">
    <source>
        <dbReference type="Pfam" id="PF18932"/>
    </source>
</evidence>
<feature type="compositionally biased region" description="Basic residues" evidence="1">
    <location>
        <begin position="29"/>
        <end position="38"/>
    </location>
</feature>
<feature type="region of interest" description="Disordered" evidence="1">
    <location>
        <begin position="298"/>
        <end position="318"/>
    </location>
</feature>
<accession>A0A844QBE9</accession>
<feature type="compositionally biased region" description="Basic and acidic residues" evidence="1">
    <location>
        <begin position="1"/>
        <end position="15"/>
    </location>
</feature>
<gene>
    <name evidence="3" type="ORF">GN330_03330</name>
</gene>
<keyword evidence="4" id="KW-1185">Reference proteome</keyword>
<evidence type="ECO:0000313" key="3">
    <source>
        <dbReference type="EMBL" id="MVA96277.1"/>
    </source>
</evidence>